<evidence type="ECO:0000259" key="4">
    <source>
        <dbReference type="PROSITE" id="PS51462"/>
    </source>
</evidence>
<comment type="similarity">
    <text evidence="3">Belongs to the Nudix hydrolase family.</text>
</comment>
<evidence type="ECO:0000256" key="1">
    <source>
        <dbReference type="ARBA" id="ARBA00001946"/>
    </source>
</evidence>
<accession>A0ABY7SI34</accession>
<dbReference type="InterPro" id="IPR020084">
    <property type="entry name" value="NUDIX_hydrolase_CS"/>
</dbReference>
<dbReference type="RefSeq" id="WP_271885512.1">
    <property type="nucleotide sequence ID" value="NZ_CP067136.1"/>
</dbReference>
<evidence type="ECO:0000313" key="6">
    <source>
        <dbReference type="Proteomes" id="UP001219349"/>
    </source>
</evidence>
<dbReference type="EMBL" id="CP067136">
    <property type="protein sequence ID" value="WCR06680.1"/>
    <property type="molecule type" value="Genomic_DNA"/>
</dbReference>
<dbReference type="InterPro" id="IPR015797">
    <property type="entry name" value="NUDIX_hydrolase-like_dom_sf"/>
</dbReference>
<dbReference type="InterPro" id="IPR000086">
    <property type="entry name" value="NUDIX_hydrolase_dom"/>
</dbReference>
<dbReference type="GO" id="GO:0016787">
    <property type="term" value="F:hydrolase activity"/>
    <property type="evidence" value="ECO:0007669"/>
    <property type="project" value="UniProtKB-KW"/>
</dbReference>
<dbReference type="Gene3D" id="3.90.79.10">
    <property type="entry name" value="Nucleoside Triphosphate Pyrophosphohydrolase"/>
    <property type="match status" value="1"/>
</dbReference>
<dbReference type="PANTHER" id="PTHR21340">
    <property type="entry name" value="DIADENOSINE 5,5-P1,P4-TETRAPHOSPHATE PYROPHOSPHOHYDROLASE MUTT"/>
    <property type="match status" value="1"/>
</dbReference>
<organism evidence="5 6">
    <name type="scientific">Paracoccus fistulariae</name>
    <dbReference type="NCBI Taxonomy" id="658446"/>
    <lineage>
        <taxon>Bacteria</taxon>
        <taxon>Pseudomonadati</taxon>
        <taxon>Pseudomonadota</taxon>
        <taxon>Alphaproteobacteria</taxon>
        <taxon>Rhodobacterales</taxon>
        <taxon>Paracoccaceae</taxon>
        <taxon>Paracoccus</taxon>
    </lineage>
</organism>
<dbReference type="SUPFAM" id="SSF55811">
    <property type="entry name" value="Nudix"/>
    <property type="match status" value="1"/>
</dbReference>
<dbReference type="PROSITE" id="PS51462">
    <property type="entry name" value="NUDIX"/>
    <property type="match status" value="1"/>
</dbReference>
<keyword evidence="2 3" id="KW-0378">Hydrolase</keyword>
<evidence type="ECO:0000256" key="3">
    <source>
        <dbReference type="RuleBase" id="RU003476"/>
    </source>
</evidence>
<comment type="cofactor">
    <cofactor evidence="1">
        <name>Mg(2+)</name>
        <dbReference type="ChEBI" id="CHEBI:18420"/>
    </cofactor>
</comment>
<protein>
    <submittedName>
        <fullName evidence="5">NUDIX hydrolase</fullName>
    </submittedName>
</protein>
<dbReference type="PANTHER" id="PTHR21340:SF0">
    <property type="entry name" value="BIS(5'-NUCLEOSYL)-TETRAPHOSPHATASE [ASYMMETRICAL]"/>
    <property type="match status" value="1"/>
</dbReference>
<dbReference type="Pfam" id="PF00293">
    <property type="entry name" value="NUDIX"/>
    <property type="match status" value="1"/>
</dbReference>
<dbReference type="Proteomes" id="UP001219349">
    <property type="component" value="Chromosome"/>
</dbReference>
<feature type="domain" description="Nudix hydrolase" evidence="4">
    <location>
        <begin position="16"/>
        <end position="145"/>
    </location>
</feature>
<gene>
    <name evidence="5" type="ORF">JHX87_14535</name>
</gene>
<sequence length="150" mass="17117">MIPRFGKTPLRGQSYRRRPGAYAILYRDGHLLMTHQVRPSPEYQLPGGGIDPGEGPITALHREVFEETGFSIAAPRYLGSYRRYAYLPDYGYHAEKMCHVWLARPILRRGPPTEPHHDACWMTPERAYRLLPDAGSRAMLRRSGLIRGTA</sequence>
<evidence type="ECO:0000313" key="5">
    <source>
        <dbReference type="EMBL" id="WCR06680.1"/>
    </source>
</evidence>
<evidence type="ECO:0000256" key="2">
    <source>
        <dbReference type="ARBA" id="ARBA00022801"/>
    </source>
</evidence>
<reference evidence="5 6" key="1">
    <citation type="submission" date="2021-01" db="EMBL/GenBank/DDBJ databases">
        <title>Biogeographic distribution of Paracoccus.</title>
        <authorList>
            <person name="Hollensteiner J."/>
            <person name="Leineberger J."/>
            <person name="Brinkhoff T."/>
            <person name="Daniel R."/>
        </authorList>
    </citation>
    <scope>NUCLEOTIDE SEQUENCE [LARGE SCALE GENOMIC DNA]</scope>
    <source>
        <strain evidence="5 6">KCTC 22803</strain>
    </source>
</reference>
<keyword evidence="6" id="KW-1185">Reference proteome</keyword>
<dbReference type="PROSITE" id="PS00893">
    <property type="entry name" value="NUDIX_BOX"/>
    <property type="match status" value="1"/>
</dbReference>
<dbReference type="PRINTS" id="PR00502">
    <property type="entry name" value="NUDIXFAMILY"/>
</dbReference>
<dbReference type="InterPro" id="IPR051325">
    <property type="entry name" value="Nudix_hydrolase_domain"/>
</dbReference>
<name>A0ABY7SI34_9RHOB</name>
<dbReference type="InterPro" id="IPR020476">
    <property type="entry name" value="Nudix_hydrolase"/>
</dbReference>
<proteinExistence type="inferred from homology"/>